<evidence type="ECO:0000256" key="4">
    <source>
        <dbReference type="ARBA" id="ARBA00023002"/>
    </source>
</evidence>
<dbReference type="SFLD" id="SFLDG01169">
    <property type="entry name" value="NADPH_oxidase_subgroup_(NOX)"/>
    <property type="match status" value="1"/>
</dbReference>
<dbReference type="InterPro" id="IPR013112">
    <property type="entry name" value="FAD-bd_8"/>
</dbReference>
<reference evidence="8 9" key="1">
    <citation type="submission" date="2010-05" db="EMBL/GenBank/DDBJ databases">
        <title>The Genome Sequence of Thecamonas trahens ATCC 50062.</title>
        <authorList>
            <consortium name="The Broad Institute Genome Sequencing Platform"/>
            <person name="Russ C."/>
            <person name="Cuomo C."/>
            <person name="Shea T."/>
            <person name="Young S.K."/>
            <person name="Zeng Q."/>
            <person name="Koehrsen M."/>
            <person name="Haas B."/>
            <person name="Borodovsky M."/>
            <person name="Guigo R."/>
            <person name="Alvarado L."/>
            <person name="Berlin A."/>
            <person name="Bochicchio J."/>
            <person name="Borenstein D."/>
            <person name="Chapman S."/>
            <person name="Chen Z."/>
            <person name="Freedman E."/>
            <person name="Gellesch M."/>
            <person name="Goldberg J."/>
            <person name="Griggs A."/>
            <person name="Gujja S."/>
            <person name="Heilman E."/>
            <person name="Heiman D."/>
            <person name="Hepburn T."/>
            <person name="Howarth C."/>
            <person name="Jen D."/>
            <person name="Larson L."/>
            <person name="Mehta T."/>
            <person name="Park D."/>
            <person name="Pearson M."/>
            <person name="Roberts A."/>
            <person name="Saif S."/>
            <person name="Shenoy N."/>
            <person name="Sisk P."/>
            <person name="Stolte C."/>
            <person name="Sykes S."/>
            <person name="Thomson T."/>
            <person name="Walk T."/>
            <person name="White J."/>
            <person name="Yandava C."/>
            <person name="Burger G."/>
            <person name="Gray M.W."/>
            <person name="Holland P.W.H."/>
            <person name="King N."/>
            <person name="Lang F.B.F."/>
            <person name="Roger A.J."/>
            <person name="Ruiz-Trillo I."/>
            <person name="Lander E."/>
            <person name="Nusbaum C."/>
        </authorList>
    </citation>
    <scope>NUCLEOTIDE SEQUENCE [LARGE SCALE GENOMIC DNA]</scope>
    <source>
        <strain evidence="8 9">ATCC 50062</strain>
    </source>
</reference>
<dbReference type="Proteomes" id="UP000054408">
    <property type="component" value="Unassembled WGS sequence"/>
</dbReference>
<dbReference type="GO" id="GO:0016175">
    <property type="term" value="F:superoxide-generating NAD(P)H oxidase activity"/>
    <property type="evidence" value="ECO:0007669"/>
    <property type="project" value="TreeGrafter"/>
</dbReference>
<dbReference type="InterPro" id="IPR017938">
    <property type="entry name" value="Riboflavin_synthase-like_b-brl"/>
</dbReference>
<dbReference type="EMBL" id="GL349458">
    <property type="protein sequence ID" value="KNC49861.1"/>
    <property type="molecule type" value="Genomic_DNA"/>
</dbReference>
<dbReference type="SFLD" id="SFLDS00052">
    <property type="entry name" value="Ferric_Reductase_Domain"/>
    <property type="match status" value="1"/>
</dbReference>
<dbReference type="OrthoDB" id="167398at2759"/>
<dbReference type="Pfam" id="PF08030">
    <property type="entry name" value="NAD_binding_6"/>
    <property type="match status" value="1"/>
</dbReference>
<dbReference type="Pfam" id="PF08022">
    <property type="entry name" value="FAD_binding_8"/>
    <property type="match status" value="1"/>
</dbReference>
<name>A0A0L0DCL6_THETB</name>
<dbReference type="CDD" id="cd06186">
    <property type="entry name" value="NOX_Duox_like_FAD_NADP"/>
    <property type="match status" value="1"/>
</dbReference>
<evidence type="ECO:0000256" key="2">
    <source>
        <dbReference type="ARBA" id="ARBA00022692"/>
    </source>
</evidence>
<keyword evidence="3 6" id="KW-1133">Transmembrane helix</keyword>
<dbReference type="OMA" id="FTFAKEH"/>
<dbReference type="Pfam" id="PF01794">
    <property type="entry name" value="Ferric_reduct"/>
    <property type="match status" value="1"/>
</dbReference>
<evidence type="ECO:0000256" key="1">
    <source>
        <dbReference type="ARBA" id="ARBA00004141"/>
    </source>
</evidence>
<feature type="transmembrane region" description="Helical" evidence="6">
    <location>
        <begin position="111"/>
        <end position="129"/>
    </location>
</feature>
<feature type="transmembrane region" description="Helical" evidence="6">
    <location>
        <begin position="149"/>
        <end position="171"/>
    </location>
</feature>
<dbReference type="InterPro" id="IPR017927">
    <property type="entry name" value="FAD-bd_FR_type"/>
</dbReference>
<evidence type="ECO:0000313" key="9">
    <source>
        <dbReference type="Proteomes" id="UP000054408"/>
    </source>
</evidence>
<evidence type="ECO:0000259" key="7">
    <source>
        <dbReference type="PROSITE" id="PS51384"/>
    </source>
</evidence>
<dbReference type="GO" id="GO:0006952">
    <property type="term" value="P:defense response"/>
    <property type="evidence" value="ECO:0007669"/>
    <property type="project" value="TreeGrafter"/>
</dbReference>
<keyword evidence="5 6" id="KW-0472">Membrane</keyword>
<sequence>MQPVSASERPLTKKERLKNFAVNNGRTTACLIVYMGINVFVFLLTYVRYRTGKNKQVYALLGEGVTIARGAAAMLNFNCSMLLLPVCRNLLTRLRATFVHSIIPLDLNIEFHKFCAWLIAVSVAMHATAHYFNYDTLGDQTKDSSHTLAFGTVAGSTGHIITMCMVLIYTTALEKVRRQCFELFWYTHHLFVIFFGLLIIHGTPSSLQPNQFWGWFLLPGFLYCLERALRVVRGNFDTQIAHIIQHPSSVIEIQLIKPSFRMVAGQYIFLNCPSIARYEWHPFTLTSAPQEETCSVHVRVVGDWTRALAARLGLSWDKSGVPIDSEVADAYGLSFRIDGPFGSASEDVYDYEVAVLVGAGIGVTPFASILKDLWYRVMDVGSMRLSKVYFIWTCRDKSAFEWFADILAALEQEALGDLLEINVFLTAKLSLDEAREIVYAEAGHGGSAGGGDVITGLQSPTYYGRPDFEGLLRRYADRHRTQPPAPPGTIGIFLCGPAVIASKLRYLANILTDVTSGIQLVFNKENF</sequence>
<keyword evidence="2 6" id="KW-0812">Transmembrane</keyword>
<dbReference type="Gene3D" id="2.40.30.10">
    <property type="entry name" value="Translation factors"/>
    <property type="match status" value="1"/>
</dbReference>
<dbReference type="STRING" id="461836.A0A0L0DCL6"/>
<evidence type="ECO:0000256" key="6">
    <source>
        <dbReference type="SAM" id="Phobius"/>
    </source>
</evidence>
<protein>
    <submittedName>
        <fullName evidence="8">NADPH oxidase 5</fullName>
    </submittedName>
</protein>
<comment type="subcellular location">
    <subcellularLocation>
        <location evidence="1">Membrane</location>
        <topology evidence="1">Multi-pass membrane protein</topology>
    </subcellularLocation>
</comment>
<dbReference type="eggNOG" id="KOG0039">
    <property type="taxonomic scope" value="Eukaryota"/>
</dbReference>
<dbReference type="PANTHER" id="PTHR11972">
    <property type="entry name" value="NADPH OXIDASE"/>
    <property type="match status" value="1"/>
</dbReference>
<dbReference type="GeneID" id="25565386"/>
<dbReference type="InterPro" id="IPR039261">
    <property type="entry name" value="FNR_nucleotide-bd"/>
</dbReference>
<organism evidence="8 9">
    <name type="scientific">Thecamonas trahens ATCC 50062</name>
    <dbReference type="NCBI Taxonomy" id="461836"/>
    <lineage>
        <taxon>Eukaryota</taxon>
        <taxon>Apusozoa</taxon>
        <taxon>Apusomonadida</taxon>
        <taxon>Apusomonadidae</taxon>
        <taxon>Thecamonas</taxon>
    </lineage>
</organism>
<keyword evidence="9" id="KW-1185">Reference proteome</keyword>
<dbReference type="GO" id="GO:0042554">
    <property type="term" value="P:superoxide anion generation"/>
    <property type="evidence" value="ECO:0007669"/>
    <property type="project" value="TreeGrafter"/>
</dbReference>
<dbReference type="InterPro" id="IPR050369">
    <property type="entry name" value="RBOH/FRE"/>
</dbReference>
<dbReference type="InterPro" id="IPR013130">
    <property type="entry name" value="Fe3_Rdtase_TM_dom"/>
</dbReference>
<feature type="domain" description="FAD-binding FR-type" evidence="7">
    <location>
        <begin position="233"/>
        <end position="347"/>
    </location>
</feature>
<gene>
    <name evidence="8" type="ORF">AMSG_06151</name>
</gene>
<dbReference type="SUPFAM" id="SSF63380">
    <property type="entry name" value="Riboflavin synthase domain-like"/>
    <property type="match status" value="1"/>
</dbReference>
<dbReference type="PROSITE" id="PS51384">
    <property type="entry name" value="FAD_FR"/>
    <property type="match status" value="1"/>
</dbReference>
<dbReference type="SUPFAM" id="SSF52343">
    <property type="entry name" value="Ferredoxin reductase-like, C-terminal NADP-linked domain"/>
    <property type="match status" value="1"/>
</dbReference>
<dbReference type="RefSeq" id="XP_013757345.1">
    <property type="nucleotide sequence ID" value="XM_013901891.1"/>
</dbReference>
<accession>A0A0L0DCL6</accession>
<dbReference type="SFLD" id="SFLDG01168">
    <property type="entry name" value="Ferric_reductase_subgroup_(FRE"/>
    <property type="match status" value="1"/>
</dbReference>
<keyword evidence="4" id="KW-0560">Oxidoreductase</keyword>
<feature type="transmembrane region" description="Helical" evidence="6">
    <location>
        <begin position="183"/>
        <end position="200"/>
    </location>
</feature>
<proteinExistence type="predicted"/>
<dbReference type="AlphaFoldDB" id="A0A0L0DCL6"/>
<dbReference type="InterPro" id="IPR013121">
    <property type="entry name" value="Fe_red_NAD-bd_6"/>
</dbReference>
<evidence type="ECO:0000313" key="8">
    <source>
        <dbReference type="EMBL" id="KNC49861.1"/>
    </source>
</evidence>
<evidence type="ECO:0000256" key="3">
    <source>
        <dbReference type="ARBA" id="ARBA00022989"/>
    </source>
</evidence>
<feature type="transmembrane region" description="Helical" evidence="6">
    <location>
        <begin position="28"/>
        <end position="47"/>
    </location>
</feature>
<dbReference type="GO" id="GO:0043020">
    <property type="term" value="C:NADPH oxidase complex"/>
    <property type="evidence" value="ECO:0007669"/>
    <property type="project" value="TreeGrafter"/>
</dbReference>
<evidence type="ECO:0000256" key="5">
    <source>
        <dbReference type="ARBA" id="ARBA00023136"/>
    </source>
</evidence>
<dbReference type="PANTHER" id="PTHR11972:SF153">
    <property type="entry name" value="SUPEROXIDE-GENERATING NADPH OXIDASE HEAVY CHAIN SUBUNIT A"/>
    <property type="match status" value="1"/>
</dbReference>
<dbReference type="Gene3D" id="3.40.50.80">
    <property type="entry name" value="Nucleotide-binding domain of ferredoxin-NADP reductase (FNR) module"/>
    <property type="match status" value="1"/>
</dbReference>